<sequence length="60" mass="6324">MRDALKAIGVGSGIAFSVLAGGFLGYKVGEYFRLEAVGLILGLFGGFFGALYNVARMFSK</sequence>
<feature type="transmembrane region" description="Helical" evidence="1">
    <location>
        <begin position="32"/>
        <end position="55"/>
    </location>
</feature>
<feature type="transmembrane region" description="Helical" evidence="1">
    <location>
        <begin position="7"/>
        <end position="26"/>
    </location>
</feature>
<name>A0A133U3H1_9EURY</name>
<organism evidence="2 3">
    <name type="scientific">candidate division MSBL1 archaeon SCGC-AAA259A05</name>
    <dbReference type="NCBI Taxonomy" id="1698259"/>
    <lineage>
        <taxon>Archaea</taxon>
        <taxon>Methanobacteriati</taxon>
        <taxon>Methanobacteriota</taxon>
        <taxon>candidate division MSBL1</taxon>
    </lineage>
</organism>
<keyword evidence="1" id="KW-0812">Transmembrane</keyword>
<protein>
    <submittedName>
        <fullName evidence="2">Uncharacterized protein</fullName>
    </submittedName>
</protein>
<evidence type="ECO:0000313" key="3">
    <source>
        <dbReference type="Proteomes" id="UP000070163"/>
    </source>
</evidence>
<accession>A0A133U3H1</accession>
<keyword evidence="1" id="KW-0472">Membrane</keyword>
<dbReference type="Pfam" id="PF09527">
    <property type="entry name" value="ATPase_gene1"/>
    <property type="match status" value="1"/>
</dbReference>
<dbReference type="EMBL" id="LHXJ01000127">
    <property type="protein sequence ID" value="KXA88731.1"/>
    <property type="molecule type" value="Genomic_DNA"/>
</dbReference>
<evidence type="ECO:0000313" key="2">
    <source>
        <dbReference type="EMBL" id="KXA88731.1"/>
    </source>
</evidence>
<dbReference type="AlphaFoldDB" id="A0A133U3H1"/>
<gene>
    <name evidence="2" type="ORF">AKJ57_06400</name>
</gene>
<comment type="caution">
    <text evidence="2">The sequence shown here is derived from an EMBL/GenBank/DDBJ whole genome shotgun (WGS) entry which is preliminary data.</text>
</comment>
<proteinExistence type="predicted"/>
<evidence type="ECO:0000256" key="1">
    <source>
        <dbReference type="SAM" id="Phobius"/>
    </source>
</evidence>
<keyword evidence="1" id="KW-1133">Transmembrane helix</keyword>
<reference evidence="2 3" key="1">
    <citation type="journal article" date="2016" name="Sci. Rep.">
        <title>Metabolic traits of an uncultured archaeal lineage -MSBL1- from brine pools of the Red Sea.</title>
        <authorList>
            <person name="Mwirichia R."/>
            <person name="Alam I."/>
            <person name="Rashid M."/>
            <person name="Vinu M."/>
            <person name="Ba-Alawi W."/>
            <person name="Anthony Kamau A."/>
            <person name="Kamanda Ngugi D."/>
            <person name="Goker M."/>
            <person name="Klenk H.P."/>
            <person name="Bajic V."/>
            <person name="Stingl U."/>
        </authorList>
    </citation>
    <scope>NUCLEOTIDE SEQUENCE [LARGE SCALE GENOMIC DNA]</scope>
    <source>
        <strain evidence="2">SCGC-AAA259A05</strain>
    </source>
</reference>
<dbReference type="InterPro" id="IPR032820">
    <property type="entry name" value="ATPase_put"/>
</dbReference>
<dbReference type="Proteomes" id="UP000070163">
    <property type="component" value="Unassembled WGS sequence"/>
</dbReference>
<keyword evidence="3" id="KW-1185">Reference proteome</keyword>